<evidence type="ECO:0000313" key="12">
    <source>
        <dbReference type="Proteomes" id="UP000533017"/>
    </source>
</evidence>
<evidence type="ECO:0000313" key="11">
    <source>
        <dbReference type="Proteomes" id="UP000199052"/>
    </source>
</evidence>
<dbReference type="GO" id="GO:0008360">
    <property type="term" value="P:regulation of cell shape"/>
    <property type="evidence" value="ECO:0007669"/>
    <property type="project" value="UniProtKB-KW"/>
</dbReference>
<evidence type="ECO:0000256" key="4">
    <source>
        <dbReference type="ARBA" id="ARBA00022960"/>
    </source>
</evidence>
<evidence type="ECO:0000256" key="3">
    <source>
        <dbReference type="ARBA" id="ARBA00022692"/>
    </source>
</evidence>
<evidence type="ECO:0000256" key="1">
    <source>
        <dbReference type="ARBA" id="ARBA00004651"/>
    </source>
</evidence>
<feature type="transmembrane region" description="Helical" evidence="8">
    <location>
        <begin position="258"/>
        <end position="278"/>
    </location>
</feature>
<dbReference type="EMBL" id="JACBZA010000001">
    <property type="protein sequence ID" value="NYH86588.1"/>
    <property type="molecule type" value="Genomic_DNA"/>
</dbReference>
<feature type="transmembrane region" description="Helical" evidence="8">
    <location>
        <begin position="424"/>
        <end position="446"/>
    </location>
</feature>
<sequence>MNGDVAVPQKKEPRSAQQSSLLRASAVMAAGTVVSRVTGFVRSLVLVWALGTAFFADTFNLANTIPNSLYILIAGGALNAVFVPQLVRAMKNDPDGGVAFAQRLLTLAALVLAGMSVVAVVCAPLLVRAYSGAAMNSPANRPYFDLAVAFAWYCLPQIFFYGLYVILGQMLNARGRFGPMMWSPILNNIVSIVVFVAFIVISDADSPQEITTAQILLLGLGSTLGIAVQALCLLPVLRSAGFRLRPRFDFRGGGIGKSGRLAIWTIGFVLVNQVWFIVATRLTTSVSAQALAQFGHDSGYGLTPYLNAYLILMLPHAVITVSIVAALLPRMSRSAAEGDNGAVRDDLSYGLRLTAVAIIPASVAFLALGADLTTALFFFLHGGGDTSARFMGYVLMGFALGLIGFSSHHIVLRGFYAYEDTRTPVFVQIGVVAVGIVCSVIAYTVLPVQWKTVGIAASYGLGYWIGFLGSLVVLRRRMGGVDGRRLFSTYARSGGAALIPGVLAYVLARLVTAGLGESPLVELLAVAVGGVVLLGGYLVLARVFAVREIAELLGLLRGRLGRSAA</sequence>
<dbReference type="NCBIfam" id="TIGR01695">
    <property type="entry name" value="murJ_mviN"/>
    <property type="match status" value="1"/>
</dbReference>
<proteinExistence type="predicted"/>
<gene>
    <name evidence="9" type="ORF">FHR37_005439</name>
    <name evidence="10" type="ORF">SAMN05421678_108174</name>
</gene>
<evidence type="ECO:0000256" key="5">
    <source>
        <dbReference type="ARBA" id="ARBA00022984"/>
    </source>
</evidence>
<evidence type="ECO:0000256" key="8">
    <source>
        <dbReference type="SAM" id="Phobius"/>
    </source>
</evidence>
<dbReference type="RefSeq" id="WP_092883967.1">
    <property type="nucleotide sequence ID" value="NZ_FOOI01000008.1"/>
</dbReference>
<reference evidence="10 11" key="1">
    <citation type="submission" date="2016-10" db="EMBL/GenBank/DDBJ databases">
        <authorList>
            <person name="de Groot N.N."/>
        </authorList>
    </citation>
    <scope>NUCLEOTIDE SEQUENCE [LARGE SCALE GENOMIC DNA]</scope>
    <source>
        <strain evidence="10 11">CPCC 202808</strain>
    </source>
</reference>
<keyword evidence="2" id="KW-1003">Cell membrane</keyword>
<dbReference type="InterPro" id="IPR004268">
    <property type="entry name" value="MurJ"/>
</dbReference>
<dbReference type="Proteomes" id="UP000533017">
    <property type="component" value="Unassembled WGS sequence"/>
</dbReference>
<feature type="transmembrane region" description="Helical" evidence="8">
    <location>
        <begin position="349"/>
        <end position="370"/>
    </location>
</feature>
<dbReference type="GO" id="GO:0015648">
    <property type="term" value="F:lipid-linked peptidoglycan transporter activity"/>
    <property type="evidence" value="ECO:0007669"/>
    <property type="project" value="TreeGrafter"/>
</dbReference>
<feature type="transmembrane region" description="Helical" evidence="8">
    <location>
        <begin position="213"/>
        <end position="237"/>
    </location>
</feature>
<feature type="transmembrane region" description="Helical" evidence="8">
    <location>
        <begin position="21"/>
        <end position="49"/>
    </location>
</feature>
<dbReference type="OrthoDB" id="9786339at2"/>
<organism evidence="10 11">
    <name type="scientific">Actinopolymorpha cephalotaxi</name>
    <dbReference type="NCBI Taxonomy" id="504797"/>
    <lineage>
        <taxon>Bacteria</taxon>
        <taxon>Bacillati</taxon>
        <taxon>Actinomycetota</taxon>
        <taxon>Actinomycetes</taxon>
        <taxon>Propionibacteriales</taxon>
        <taxon>Actinopolymorphaceae</taxon>
        <taxon>Actinopolymorpha</taxon>
    </lineage>
</organism>
<dbReference type="GO" id="GO:0005886">
    <property type="term" value="C:plasma membrane"/>
    <property type="evidence" value="ECO:0007669"/>
    <property type="project" value="UniProtKB-SubCell"/>
</dbReference>
<feature type="transmembrane region" description="Helical" evidence="8">
    <location>
        <begin position="107"/>
        <end position="127"/>
    </location>
</feature>
<dbReference type="STRING" id="504797.SAMN05421678_108174"/>
<dbReference type="CDD" id="cd13123">
    <property type="entry name" value="MATE_MurJ_like"/>
    <property type="match status" value="1"/>
</dbReference>
<name>A0A1I2UH41_9ACTN</name>
<evidence type="ECO:0000313" key="10">
    <source>
        <dbReference type="EMBL" id="SFG76370.1"/>
    </source>
</evidence>
<dbReference type="PANTHER" id="PTHR47019">
    <property type="entry name" value="LIPID II FLIPPASE MURJ"/>
    <property type="match status" value="1"/>
</dbReference>
<feature type="transmembrane region" description="Helical" evidence="8">
    <location>
        <begin position="390"/>
        <end position="412"/>
    </location>
</feature>
<dbReference type="Proteomes" id="UP000199052">
    <property type="component" value="Unassembled WGS sequence"/>
</dbReference>
<reference evidence="9 12" key="2">
    <citation type="submission" date="2020-07" db="EMBL/GenBank/DDBJ databases">
        <title>Sequencing the genomes of 1000 actinobacteria strains.</title>
        <authorList>
            <person name="Klenk H.-P."/>
        </authorList>
    </citation>
    <scope>NUCLEOTIDE SEQUENCE [LARGE SCALE GENOMIC DNA]</scope>
    <source>
        <strain evidence="9 12">DSM 45117</strain>
    </source>
</reference>
<feature type="transmembrane region" description="Helical" evidence="8">
    <location>
        <begin position="486"/>
        <end position="508"/>
    </location>
</feature>
<dbReference type="Pfam" id="PF03023">
    <property type="entry name" value="MurJ"/>
    <property type="match status" value="1"/>
</dbReference>
<dbReference type="PRINTS" id="PR01806">
    <property type="entry name" value="VIRFACTRMVIN"/>
</dbReference>
<dbReference type="GO" id="GO:0034204">
    <property type="term" value="P:lipid translocation"/>
    <property type="evidence" value="ECO:0007669"/>
    <property type="project" value="TreeGrafter"/>
</dbReference>
<evidence type="ECO:0000256" key="7">
    <source>
        <dbReference type="ARBA" id="ARBA00023136"/>
    </source>
</evidence>
<keyword evidence="6 8" id="KW-1133">Transmembrane helix</keyword>
<comment type="subcellular location">
    <subcellularLocation>
        <location evidence="1">Cell membrane</location>
        <topology evidence="1">Multi-pass membrane protein</topology>
    </subcellularLocation>
</comment>
<feature type="transmembrane region" description="Helical" evidence="8">
    <location>
        <begin position="520"/>
        <end position="540"/>
    </location>
</feature>
<evidence type="ECO:0000256" key="6">
    <source>
        <dbReference type="ARBA" id="ARBA00022989"/>
    </source>
</evidence>
<feature type="transmembrane region" description="Helical" evidence="8">
    <location>
        <begin position="179"/>
        <end position="201"/>
    </location>
</feature>
<dbReference type="PANTHER" id="PTHR47019:SF1">
    <property type="entry name" value="LIPID II FLIPPASE MURJ"/>
    <property type="match status" value="1"/>
</dbReference>
<protein>
    <submittedName>
        <fullName evidence="9 10">Peptidoglycan lipid II flippase</fullName>
    </submittedName>
</protein>
<accession>A0A1I2UH41</accession>
<dbReference type="GO" id="GO:0009252">
    <property type="term" value="P:peptidoglycan biosynthetic process"/>
    <property type="evidence" value="ECO:0007669"/>
    <property type="project" value="UniProtKB-KW"/>
</dbReference>
<evidence type="ECO:0000313" key="9">
    <source>
        <dbReference type="EMBL" id="NYH86588.1"/>
    </source>
</evidence>
<feature type="transmembrane region" description="Helical" evidence="8">
    <location>
        <begin position="69"/>
        <end position="87"/>
    </location>
</feature>
<dbReference type="AlphaFoldDB" id="A0A1I2UH41"/>
<keyword evidence="12" id="KW-1185">Reference proteome</keyword>
<keyword evidence="4" id="KW-0133">Cell shape</keyword>
<keyword evidence="7 8" id="KW-0472">Membrane</keyword>
<keyword evidence="3 8" id="KW-0812">Transmembrane</keyword>
<dbReference type="InterPro" id="IPR051050">
    <property type="entry name" value="Lipid_II_flippase_MurJ/MviN"/>
</dbReference>
<feature type="transmembrane region" description="Helical" evidence="8">
    <location>
        <begin position="147"/>
        <end position="167"/>
    </location>
</feature>
<feature type="transmembrane region" description="Helical" evidence="8">
    <location>
        <begin position="452"/>
        <end position="474"/>
    </location>
</feature>
<keyword evidence="5" id="KW-0573">Peptidoglycan synthesis</keyword>
<dbReference type="EMBL" id="FOOI01000008">
    <property type="protein sequence ID" value="SFG76370.1"/>
    <property type="molecule type" value="Genomic_DNA"/>
</dbReference>
<feature type="transmembrane region" description="Helical" evidence="8">
    <location>
        <begin position="308"/>
        <end position="328"/>
    </location>
</feature>
<evidence type="ECO:0000256" key="2">
    <source>
        <dbReference type="ARBA" id="ARBA00022475"/>
    </source>
</evidence>